<comment type="subcellular location">
    <subcellularLocation>
        <location evidence="1">Nucleus</location>
        <location evidence="1">Nucleolus</location>
    </subcellularLocation>
</comment>
<reference evidence="6 7" key="1">
    <citation type="submission" date="2015-07" db="EMBL/GenBank/DDBJ databases">
        <title>The genome of the fungus Escovopsis weberi, a specialized disease agent of ant agriculture.</title>
        <authorList>
            <person name="de Man T.J."/>
            <person name="Stajich J.E."/>
            <person name="Kubicek C.P."/>
            <person name="Chenthamara K."/>
            <person name="Atanasova L."/>
            <person name="Druzhinina I.S."/>
            <person name="Birnbaum S."/>
            <person name="Barribeau S.M."/>
            <person name="Teiling C."/>
            <person name="Suen G."/>
            <person name="Currie C."/>
            <person name="Gerardo N.M."/>
        </authorList>
    </citation>
    <scope>NUCLEOTIDE SEQUENCE [LARGE SCALE GENOMIC DNA]</scope>
</reference>
<feature type="region of interest" description="Disordered" evidence="5">
    <location>
        <begin position="44"/>
        <end position="122"/>
    </location>
</feature>
<dbReference type="GO" id="GO:0019843">
    <property type="term" value="F:rRNA binding"/>
    <property type="evidence" value="ECO:0007669"/>
    <property type="project" value="TreeGrafter"/>
</dbReference>
<protein>
    <submittedName>
        <fullName evidence="6">Ribosomal RNA-processing protein 17</fullName>
    </submittedName>
</protein>
<evidence type="ECO:0000313" key="6">
    <source>
        <dbReference type="EMBL" id="KOS17890.1"/>
    </source>
</evidence>
<dbReference type="Pfam" id="PF09805">
    <property type="entry name" value="Nop25"/>
    <property type="match status" value="1"/>
</dbReference>
<feature type="compositionally biased region" description="Basic and acidic residues" evidence="5">
    <location>
        <begin position="149"/>
        <end position="184"/>
    </location>
</feature>
<evidence type="ECO:0000256" key="3">
    <source>
        <dbReference type="ARBA" id="ARBA00023054"/>
    </source>
</evidence>
<organism evidence="6 7">
    <name type="scientific">Escovopsis weberi</name>
    <dbReference type="NCBI Taxonomy" id="150374"/>
    <lineage>
        <taxon>Eukaryota</taxon>
        <taxon>Fungi</taxon>
        <taxon>Dikarya</taxon>
        <taxon>Ascomycota</taxon>
        <taxon>Pezizomycotina</taxon>
        <taxon>Sordariomycetes</taxon>
        <taxon>Hypocreomycetidae</taxon>
        <taxon>Hypocreales</taxon>
        <taxon>Hypocreaceae</taxon>
        <taxon>Escovopsis</taxon>
    </lineage>
</organism>
<dbReference type="PANTHER" id="PTHR14577:SF0">
    <property type="entry name" value="NUCLEOLAR PROTEIN 12"/>
    <property type="match status" value="1"/>
</dbReference>
<dbReference type="PANTHER" id="PTHR14577">
    <property type="entry name" value="NUCLEOLAR PROTEIN 12"/>
    <property type="match status" value="1"/>
</dbReference>
<feature type="compositionally biased region" description="Basic and acidic residues" evidence="5">
    <location>
        <begin position="51"/>
        <end position="83"/>
    </location>
</feature>
<name>A0A0M8N1A0_ESCWE</name>
<feature type="region of interest" description="Disordered" evidence="5">
    <location>
        <begin position="1"/>
        <end position="25"/>
    </location>
</feature>
<feature type="compositionally biased region" description="Acidic residues" evidence="5">
    <location>
        <begin position="98"/>
        <end position="112"/>
    </location>
</feature>
<keyword evidence="3" id="KW-0175">Coiled coil</keyword>
<gene>
    <name evidence="6" type="ORF">ESCO_002545</name>
</gene>
<evidence type="ECO:0000256" key="1">
    <source>
        <dbReference type="ARBA" id="ARBA00004604"/>
    </source>
</evidence>
<accession>A0A0M8N1A0</accession>
<comment type="similarity">
    <text evidence="2">Belongs to the RRP17 family.</text>
</comment>
<proteinExistence type="inferred from homology"/>
<sequence length="220" mass="25178">MFARPRPKKSPLPPPSKKRKQSAVEEVNFDFDAREEYLTGFHKRKQQRIKHAQEEAAKRARQERLETRKQVREERRREVENHVKNVNKLLQESGAVAPEDDGEDEETAEEEWGGFPDQPDTDIVDQEDEYIDEDRYTTVTVESVSVSRDGLEKPELKTGEDEEGEAKGNEPEKAEGQEQGKEIMKGPLHLTTDITHHGNSLTISSSVSIQKIPIKSKSLY</sequence>
<dbReference type="OrthoDB" id="551633at2759"/>
<evidence type="ECO:0000313" key="7">
    <source>
        <dbReference type="Proteomes" id="UP000053831"/>
    </source>
</evidence>
<keyword evidence="4" id="KW-0539">Nucleus</keyword>
<dbReference type="GO" id="GO:0005730">
    <property type="term" value="C:nucleolus"/>
    <property type="evidence" value="ECO:0007669"/>
    <property type="project" value="UniProtKB-SubCell"/>
</dbReference>
<evidence type="ECO:0000256" key="5">
    <source>
        <dbReference type="SAM" id="MobiDB-lite"/>
    </source>
</evidence>
<dbReference type="STRING" id="150374.A0A0M8N1A0"/>
<dbReference type="InterPro" id="IPR019186">
    <property type="entry name" value="Nucleolar_protein_12"/>
</dbReference>
<comment type="caution">
    <text evidence="6">The sequence shown here is derived from an EMBL/GenBank/DDBJ whole genome shotgun (WGS) entry which is preliminary data.</text>
</comment>
<dbReference type="AlphaFoldDB" id="A0A0M8N1A0"/>
<keyword evidence="7" id="KW-1185">Reference proteome</keyword>
<feature type="region of interest" description="Disordered" evidence="5">
    <location>
        <begin position="142"/>
        <end position="185"/>
    </location>
</feature>
<dbReference type="EMBL" id="LGSR01000022">
    <property type="protein sequence ID" value="KOS17890.1"/>
    <property type="molecule type" value="Genomic_DNA"/>
</dbReference>
<dbReference type="Proteomes" id="UP000053831">
    <property type="component" value="Unassembled WGS sequence"/>
</dbReference>
<evidence type="ECO:0000256" key="4">
    <source>
        <dbReference type="ARBA" id="ARBA00023242"/>
    </source>
</evidence>
<evidence type="ECO:0000256" key="2">
    <source>
        <dbReference type="ARBA" id="ARBA00007175"/>
    </source>
</evidence>